<dbReference type="InterPro" id="IPR006700">
    <property type="entry name" value="RsmE"/>
</dbReference>
<accession>X1JTC7</accession>
<sequence length="191" mass="21438">LFYIPPENISHSEIIISDEEFHHLKNVLRKKIGDTIFVTGGKGHSYKIRITNIARSQIDAEIIDKISVKRGSGINLTLAFVPLKGLRNDLIFEKGTELGVIRFFPFISHYSIIPTLSQSKLSRFKKIAISAMLQSQQYYSPEIVFHKDLNSLLKKFNNFDLVLVADKEGKSDIPCGAKSILYIVGPEGGFA</sequence>
<keyword evidence="8" id="KW-0949">S-adenosyl-L-methionine</keyword>
<feature type="non-terminal residue" evidence="13">
    <location>
        <position position="191"/>
    </location>
</feature>
<organism evidence="13">
    <name type="scientific">marine sediment metagenome</name>
    <dbReference type="NCBI Taxonomy" id="412755"/>
    <lineage>
        <taxon>unclassified sequences</taxon>
        <taxon>metagenomes</taxon>
        <taxon>ecological metagenomes</taxon>
    </lineage>
</organism>
<dbReference type="Pfam" id="PF20260">
    <property type="entry name" value="PUA_4"/>
    <property type="match status" value="1"/>
</dbReference>
<dbReference type="InterPro" id="IPR029026">
    <property type="entry name" value="tRNA_m1G_MTases_N"/>
</dbReference>
<dbReference type="EMBL" id="BARU01043456">
    <property type="protein sequence ID" value="GAH81514.1"/>
    <property type="molecule type" value="Genomic_DNA"/>
</dbReference>
<dbReference type="InterPro" id="IPR046886">
    <property type="entry name" value="RsmE_MTase_dom"/>
</dbReference>
<evidence type="ECO:0000313" key="13">
    <source>
        <dbReference type="EMBL" id="GAH81514.1"/>
    </source>
</evidence>
<dbReference type="GO" id="GO:0070475">
    <property type="term" value="P:rRNA base methylation"/>
    <property type="evidence" value="ECO:0007669"/>
    <property type="project" value="TreeGrafter"/>
</dbReference>
<dbReference type="Gene3D" id="3.40.1280.10">
    <property type="match status" value="1"/>
</dbReference>
<keyword evidence="5" id="KW-0698">rRNA processing</keyword>
<comment type="function">
    <text evidence="9">Specifically methylates the N3 position of the uracil ring of uridine 1498 (m3U1498) in 16S rRNA. Acts on the fully assembled 30S ribosomal subunit.</text>
</comment>
<evidence type="ECO:0000259" key="12">
    <source>
        <dbReference type="Pfam" id="PF20260"/>
    </source>
</evidence>
<feature type="domain" description="Ribosomal RNA small subunit methyltransferase E PUA-like" evidence="12">
    <location>
        <begin position="16"/>
        <end position="63"/>
    </location>
</feature>
<evidence type="ECO:0000256" key="10">
    <source>
        <dbReference type="ARBA" id="ARBA00047944"/>
    </source>
</evidence>
<evidence type="ECO:0000256" key="7">
    <source>
        <dbReference type="ARBA" id="ARBA00022679"/>
    </source>
</evidence>
<protein>
    <recommendedName>
        <fullName evidence="3">16S rRNA (uracil(1498)-N(3))-methyltransferase</fullName>
        <ecNumber evidence="3">2.1.1.193</ecNumber>
    </recommendedName>
</protein>
<evidence type="ECO:0000259" key="11">
    <source>
        <dbReference type="Pfam" id="PF04452"/>
    </source>
</evidence>
<evidence type="ECO:0000256" key="5">
    <source>
        <dbReference type="ARBA" id="ARBA00022552"/>
    </source>
</evidence>
<dbReference type="Pfam" id="PF04452">
    <property type="entry name" value="Methyltrans_RNA"/>
    <property type="match status" value="1"/>
</dbReference>
<dbReference type="GO" id="GO:0005737">
    <property type="term" value="C:cytoplasm"/>
    <property type="evidence" value="ECO:0007669"/>
    <property type="project" value="UniProtKB-SubCell"/>
</dbReference>
<dbReference type="CDD" id="cd18084">
    <property type="entry name" value="RsmE-like"/>
    <property type="match status" value="1"/>
</dbReference>
<dbReference type="SUPFAM" id="SSF75217">
    <property type="entry name" value="alpha/beta knot"/>
    <property type="match status" value="1"/>
</dbReference>
<evidence type="ECO:0000256" key="1">
    <source>
        <dbReference type="ARBA" id="ARBA00004496"/>
    </source>
</evidence>
<keyword evidence="4" id="KW-0963">Cytoplasm</keyword>
<gene>
    <name evidence="13" type="ORF">S03H2_66533</name>
</gene>
<name>X1JTC7_9ZZZZ</name>
<proteinExistence type="inferred from homology"/>
<dbReference type="GO" id="GO:0070042">
    <property type="term" value="F:rRNA (uridine-N3-)-methyltransferase activity"/>
    <property type="evidence" value="ECO:0007669"/>
    <property type="project" value="TreeGrafter"/>
</dbReference>
<keyword evidence="7" id="KW-0808">Transferase</keyword>
<dbReference type="InterPro" id="IPR029028">
    <property type="entry name" value="Alpha/beta_knot_MTases"/>
</dbReference>
<dbReference type="SUPFAM" id="SSF88697">
    <property type="entry name" value="PUA domain-like"/>
    <property type="match status" value="1"/>
</dbReference>
<comment type="caution">
    <text evidence="13">The sequence shown here is derived from an EMBL/GenBank/DDBJ whole genome shotgun (WGS) entry which is preliminary data.</text>
</comment>
<dbReference type="PANTHER" id="PTHR30027:SF3">
    <property type="entry name" value="16S RRNA (URACIL(1498)-N(3))-METHYLTRANSFERASE"/>
    <property type="match status" value="1"/>
</dbReference>
<evidence type="ECO:0000256" key="2">
    <source>
        <dbReference type="ARBA" id="ARBA00005528"/>
    </source>
</evidence>
<dbReference type="EC" id="2.1.1.193" evidence="3"/>
<evidence type="ECO:0000256" key="8">
    <source>
        <dbReference type="ARBA" id="ARBA00022691"/>
    </source>
</evidence>
<dbReference type="PANTHER" id="PTHR30027">
    <property type="entry name" value="RIBOSOMAL RNA SMALL SUBUNIT METHYLTRANSFERASE E"/>
    <property type="match status" value="1"/>
</dbReference>
<evidence type="ECO:0000256" key="4">
    <source>
        <dbReference type="ARBA" id="ARBA00022490"/>
    </source>
</evidence>
<comment type="catalytic activity">
    <reaction evidence="10">
        <text>uridine(1498) in 16S rRNA + S-adenosyl-L-methionine = N(3)-methyluridine(1498) in 16S rRNA + S-adenosyl-L-homocysteine + H(+)</text>
        <dbReference type="Rhea" id="RHEA:42920"/>
        <dbReference type="Rhea" id="RHEA-COMP:10283"/>
        <dbReference type="Rhea" id="RHEA-COMP:10284"/>
        <dbReference type="ChEBI" id="CHEBI:15378"/>
        <dbReference type="ChEBI" id="CHEBI:57856"/>
        <dbReference type="ChEBI" id="CHEBI:59789"/>
        <dbReference type="ChEBI" id="CHEBI:65315"/>
        <dbReference type="ChEBI" id="CHEBI:74502"/>
        <dbReference type="EC" id="2.1.1.193"/>
    </reaction>
</comment>
<evidence type="ECO:0000256" key="3">
    <source>
        <dbReference type="ARBA" id="ARBA00012328"/>
    </source>
</evidence>
<dbReference type="InterPro" id="IPR015947">
    <property type="entry name" value="PUA-like_sf"/>
</dbReference>
<feature type="domain" description="Ribosomal RNA small subunit methyltransferase E methyltransferase" evidence="11">
    <location>
        <begin position="74"/>
        <end position="190"/>
    </location>
</feature>
<keyword evidence="6" id="KW-0489">Methyltransferase</keyword>
<comment type="subcellular location">
    <subcellularLocation>
        <location evidence="1">Cytoplasm</location>
    </subcellularLocation>
</comment>
<comment type="similarity">
    <text evidence="2">Belongs to the RNA methyltransferase RsmE family.</text>
</comment>
<reference evidence="13" key="1">
    <citation type="journal article" date="2014" name="Front. Microbiol.">
        <title>High frequency of phylogenetically diverse reductive dehalogenase-homologous genes in deep subseafloor sedimentary metagenomes.</title>
        <authorList>
            <person name="Kawai M."/>
            <person name="Futagami T."/>
            <person name="Toyoda A."/>
            <person name="Takaki Y."/>
            <person name="Nishi S."/>
            <person name="Hori S."/>
            <person name="Arai W."/>
            <person name="Tsubouchi T."/>
            <person name="Morono Y."/>
            <person name="Uchiyama I."/>
            <person name="Ito T."/>
            <person name="Fujiyama A."/>
            <person name="Inagaki F."/>
            <person name="Takami H."/>
        </authorList>
    </citation>
    <scope>NUCLEOTIDE SEQUENCE</scope>
    <source>
        <strain evidence="13">Expedition CK06-06</strain>
    </source>
</reference>
<feature type="non-terminal residue" evidence="13">
    <location>
        <position position="1"/>
    </location>
</feature>
<evidence type="ECO:0000256" key="6">
    <source>
        <dbReference type="ARBA" id="ARBA00022603"/>
    </source>
</evidence>
<dbReference type="NCBIfam" id="TIGR00046">
    <property type="entry name" value="RsmE family RNA methyltransferase"/>
    <property type="match status" value="1"/>
</dbReference>
<evidence type="ECO:0000256" key="9">
    <source>
        <dbReference type="ARBA" id="ARBA00025699"/>
    </source>
</evidence>
<dbReference type="InterPro" id="IPR046887">
    <property type="entry name" value="RsmE_PUA-like"/>
</dbReference>
<dbReference type="AlphaFoldDB" id="X1JTC7"/>